<keyword evidence="3" id="KW-1185">Reference proteome</keyword>
<dbReference type="Pfam" id="PF09995">
    <property type="entry name" value="MPAB_Lcp_cat"/>
    <property type="match status" value="1"/>
</dbReference>
<evidence type="ECO:0000313" key="3">
    <source>
        <dbReference type="Proteomes" id="UP000294911"/>
    </source>
</evidence>
<evidence type="ECO:0000259" key="1">
    <source>
        <dbReference type="Pfam" id="PF09995"/>
    </source>
</evidence>
<dbReference type="RefSeq" id="WP_132877351.1">
    <property type="nucleotide sequence ID" value="NZ_SLXQ01000004.1"/>
</dbReference>
<dbReference type="PANTHER" id="PTHR36151">
    <property type="entry name" value="BLR2777 PROTEIN"/>
    <property type="match status" value="1"/>
</dbReference>
<dbReference type="PANTHER" id="PTHR36151:SF3">
    <property type="entry name" value="ER-BOUND OXYGENASE MPAB_MPAB'_RUBBER OXYGENASE CATALYTIC DOMAIN-CONTAINING PROTEIN"/>
    <property type="match status" value="1"/>
</dbReference>
<dbReference type="OrthoDB" id="3456672at2"/>
<dbReference type="Proteomes" id="UP000294911">
    <property type="component" value="Unassembled WGS sequence"/>
</dbReference>
<sequence length="293" mass="33112">MTTSEHAVGSGIEPAAAEVTVPGPGSLHWRYAGDHGIYVMLVRAGLLQLMLPDLGRGVQDHSDFFSEPWERVLRSVPQIQGVTFDWPNGTRTARMIREYHTGIKGAQPDGRRYHALAPETYYWAHATIFDAALQFTDTFLGALSEKDKETFYAESCQVFRGYGVSDRIMPPDYRSFREYFDQVCAEQLELTPTAKALVQMGEEPPERFPLLPQPLYRLLRKPSGKVLWWVAVGTLPPVIRDRIGASWSPRDERRYQRMCRSIGRVWPLLPSAVRYTPRARAGFRRAGVGPAGC</sequence>
<reference evidence="2 3" key="1">
    <citation type="submission" date="2019-03" db="EMBL/GenBank/DDBJ databases">
        <title>Genomic Encyclopedia of Type Strains, Phase IV (KMG-IV): sequencing the most valuable type-strain genomes for metagenomic binning, comparative biology and taxonomic classification.</title>
        <authorList>
            <person name="Goeker M."/>
        </authorList>
    </citation>
    <scope>NUCLEOTIDE SEQUENCE [LARGE SCALE GENOMIC DNA]</scope>
    <source>
        <strain evidence="2 3">DSM 45765</strain>
    </source>
</reference>
<comment type="caution">
    <text evidence="2">The sequence shown here is derived from an EMBL/GenBank/DDBJ whole genome shotgun (WGS) entry which is preliminary data.</text>
</comment>
<dbReference type="AlphaFoldDB" id="A0A4R2QWJ3"/>
<accession>A0A4R2QWJ3</accession>
<dbReference type="GO" id="GO:0016491">
    <property type="term" value="F:oxidoreductase activity"/>
    <property type="evidence" value="ECO:0007669"/>
    <property type="project" value="InterPro"/>
</dbReference>
<name>A0A4R2QWJ3_9PSEU</name>
<organism evidence="2 3">
    <name type="scientific">Tamaricihabitans halophyticus</name>
    <dbReference type="NCBI Taxonomy" id="1262583"/>
    <lineage>
        <taxon>Bacteria</taxon>
        <taxon>Bacillati</taxon>
        <taxon>Actinomycetota</taxon>
        <taxon>Actinomycetes</taxon>
        <taxon>Pseudonocardiales</taxon>
        <taxon>Pseudonocardiaceae</taxon>
        <taxon>Tamaricihabitans</taxon>
    </lineage>
</organism>
<feature type="domain" description="ER-bound oxygenase mpaB/mpaB'/Rubber oxygenase catalytic" evidence="1">
    <location>
        <begin position="29"/>
        <end position="262"/>
    </location>
</feature>
<protein>
    <submittedName>
        <fullName evidence="2">Uncharacterized protein (DUF2236 family)</fullName>
    </submittedName>
</protein>
<dbReference type="EMBL" id="SLXQ01000004">
    <property type="protein sequence ID" value="TCP53644.1"/>
    <property type="molecule type" value="Genomic_DNA"/>
</dbReference>
<gene>
    <name evidence="2" type="ORF">EV191_104211</name>
</gene>
<evidence type="ECO:0000313" key="2">
    <source>
        <dbReference type="EMBL" id="TCP53644.1"/>
    </source>
</evidence>
<proteinExistence type="predicted"/>
<dbReference type="InterPro" id="IPR018713">
    <property type="entry name" value="MPAB/Lcp_cat_dom"/>
</dbReference>